<dbReference type="RefSeq" id="WP_207856160.1">
    <property type="nucleotide sequence ID" value="NZ_JAFREP010000001.1"/>
</dbReference>
<dbReference type="SUPFAM" id="SSF48452">
    <property type="entry name" value="TPR-like"/>
    <property type="match status" value="1"/>
</dbReference>
<protein>
    <recommendedName>
        <fullName evidence="3">PEGA domain-containing protein</fullName>
    </recommendedName>
</protein>
<proteinExistence type="predicted"/>
<name>A0A8J7Q5D3_9BACT</name>
<evidence type="ECO:0000313" key="1">
    <source>
        <dbReference type="EMBL" id="MBO1316924.1"/>
    </source>
</evidence>
<dbReference type="PANTHER" id="PTHR36194">
    <property type="entry name" value="S-LAYER-LIKE PROTEIN"/>
    <property type="match status" value="1"/>
</dbReference>
<gene>
    <name evidence="1" type="ORF">J3U88_00530</name>
</gene>
<comment type="caution">
    <text evidence="1">The sequence shown here is derived from an EMBL/GenBank/DDBJ whole genome shotgun (WGS) entry which is preliminary data.</text>
</comment>
<accession>A0A8J7Q5D3</accession>
<dbReference type="SUPFAM" id="SSF50156">
    <property type="entry name" value="PDZ domain-like"/>
    <property type="match status" value="1"/>
</dbReference>
<organism evidence="1 2">
    <name type="scientific">Acanthopleuribacter pedis</name>
    <dbReference type="NCBI Taxonomy" id="442870"/>
    <lineage>
        <taxon>Bacteria</taxon>
        <taxon>Pseudomonadati</taxon>
        <taxon>Acidobacteriota</taxon>
        <taxon>Holophagae</taxon>
        <taxon>Acanthopleuribacterales</taxon>
        <taxon>Acanthopleuribacteraceae</taxon>
        <taxon>Acanthopleuribacter</taxon>
    </lineage>
</organism>
<reference evidence="1" key="1">
    <citation type="submission" date="2021-03" db="EMBL/GenBank/DDBJ databases">
        <authorList>
            <person name="Wang G."/>
        </authorList>
    </citation>
    <scope>NUCLEOTIDE SEQUENCE</scope>
    <source>
        <strain evidence="1">KCTC 12899</strain>
    </source>
</reference>
<evidence type="ECO:0000313" key="2">
    <source>
        <dbReference type="Proteomes" id="UP000664417"/>
    </source>
</evidence>
<sequence length="693" mass="78163">MSVTFLFILLWFQDGITSETLDTNTQSDRFQQAVKVYNSVQRDQSRDLFENLVAELEDKDDRTEDDQLILVESLKFLGVLSYPDGTRAYFERLIRFEPTYEASPNDLPPKIVAEFDKLKTSLVATLTVKANDGADFTGLPEVSLLVDGREIGTFDGEGTFDVLSGTRIITLRKANYTEHEETMDINPGDQAQIEATLARTKARLVFTTVPSEVNIFINDEPVTKTDQPLRFDYRNAIIQMGLNEDQAASTSVDNMDPGTYTLRFEKPCYKTAVFSMPIEELKEILVKPIRLEPSEATLSVSTPKEATGIVFLDQTRIGILPIENHRVCPGDYTLRVKFSDGEFVKRVRFADDAQANITAEPLPSIAWFGLKSREEGDPPEDPNQLMNGLQSWNVISVDPHNTNKVPVNPFAILFGNRTISAEDRASLTRHLRMDLYVAARVVRKKVVIRHLEVAFWTPLSNQIQVVSFDFRAFDQFRSMLKQMDQLPELVQPWLGLQVGRLEGRPGGKVLGVNPQSPFKDRIEVGAVIEKINGVPMRRPDELTTAAQQEVVRLQVGDRVIDGTPIQALAEVPFDPVRACPQASLAMFEKLAKYNPDPLIRLSARFNQARFQFFLGDYKEAFDIFSTMTIDFPYGINQGTLYFYQGLCFQKLKLPAEATAAFTQVLNYPHATLFHADGPKAAFWAETELKNPNF</sequence>
<evidence type="ECO:0008006" key="3">
    <source>
        <dbReference type="Google" id="ProtNLM"/>
    </source>
</evidence>
<dbReference type="InterPro" id="IPR011990">
    <property type="entry name" value="TPR-like_helical_dom_sf"/>
</dbReference>
<dbReference type="EMBL" id="JAFREP010000001">
    <property type="protein sequence ID" value="MBO1316924.1"/>
    <property type="molecule type" value="Genomic_DNA"/>
</dbReference>
<dbReference type="Gene3D" id="1.25.40.10">
    <property type="entry name" value="Tetratricopeptide repeat domain"/>
    <property type="match status" value="1"/>
</dbReference>
<dbReference type="InterPro" id="IPR036034">
    <property type="entry name" value="PDZ_sf"/>
</dbReference>
<dbReference type="AlphaFoldDB" id="A0A8J7Q5D3"/>
<dbReference type="Proteomes" id="UP000664417">
    <property type="component" value="Unassembled WGS sequence"/>
</dbReference>
<keyword evidence="2" id="KW-1185">Reference proteome</keyword>
<dbReference type="PANTHER" id="PTHR36194:SF1">
    <property type="entry name" value="S-LAYER-LIKE PROTEIN"/>
    <property type="match status" value="1"/>
</dbReference>